<dbReference type="GO" id="GO:0006364">
    <property type="term" value="P:rRNA processing"/>
    <property type="evidence" value="ECO:0007669"/>
    <property type="project" value="UniProtKB-ARBA"/>
</dbReference>
<dbReference type="PROSITE" id="PS01149">
    <property type="entry name" value="PSI_RSU"/>
    <property type="match status" value="1"/>
</dbReference>
<reference evidence="6" key="1">
    <citation type="submission" date="2020-05" db="EMBL/GenBank/DDBJ databases">
        <authorList>
            <person name="Chiriac C."/>
            <person name="Salcher M."/>
            <person name="Ghai R."/>
            <person name="Kavagutti S V."/>
        </authorList>
    </citation>
    <scope>NUCLEOTIDE SEQUENCE</scope>
</reference>
<dbReference type="Pfam" id="PF01479">
    <property type="entry name" value="S4"/>
    <property type="match status" value="1"/>
</dbReference>
<evidence type="ECO:0000256" key="3">
    <source>
        <dbReference type="ARBA" id="ARBA00023235"/>
    </source>
</evidence>
<evidence type="ECO:0000313" key="6">
    <source>
        <dbReference type="EMBL" id="CAB4324408.1"/>
    </source>
</evidence>
<dbReference type="SUPFAM" id="SSF55120">
    <property type="entry name" value="Pseudouridine synthase"/>
    <property type="match status" value="1"/>
</dbReference>
<dbReference type="PANTHER" id="PTHR47683">
    <property type="entry name" value="PSEUDOURIDINE SYNTHASE FAMILY PROTEIN-RELATED"/>
    <property type="match status" value="1"/>
</dbReference>
<dbReference type="FunFam" id="3.10.290.10:FF:000003">
    <property type="entry name" value="Pseudouridine synthase"/>
    <property type="match status" value="1"/>
</dbReference>
<evidence type="ECO:0000256" key="1">
    <source>
        <dbReference type="ARBA" id="ARBA00008348"/>
    </source>
</evidence>
<dbReference type="PROSITE" id="PS50889">
    <property type="entry name" value="S4"/>
    <property type="match status" value="1"/>
</dbReference>
<proteinExistence type="inferred from homology"/>
<evidence type="ECO:0000259" key="5">
    <source>
        <dbReference type="SMART" id="SM00363"/>
    </source>
</evidence>
<dbReference type="Gene3D" id="3.30.70.580">
    <property type="entry name" value="Pseudouridine synthase I, catalytic domain, N-terminal subdomain"/>
    <property type="match status" value="1"/>
</dbReference>
<keyword evidence="3" id="KW-0413">Isomerase</keyword>
<dbReference type="SUPFAM" id="SSF55174">
    <property type="entry name" value="Alpha-L RNA-binding motif"/>
    <property type="match status" value="1"/>
</dbReference>
<dbReference type="Gene3D" id="3.30.70.1560">
    <property type="entry name" value="Alpha-L RNA-binding motif"/>
    <property type="match status" value="1"/>
</dbReference>
<dbReference type="InterPro" id="IPR002942">
    <property type="entry name" value="S4_RNA-bd"/>
</dbReference>
<dbReference type="InterPro" id="IPR042092">
    <property type="entry name" value="PsdUridine_s_RsuA/RluB/E/F_cat"/>
</dbReference>
<dbReference type="NCBIfam" id="TIGR00093">
    <property type="entry name" value="pseudouridine synthase"/>
    <property type="match status" value="1"/>
</dbReference>
<dbReference type="GO" id="GO:0003723">
    <property type="term" value="F:RNA binding"/>
    <property type="evidence" value="ECO:0007669"/>
    <property type="project" value="UniProtKB-KW"/>
</dbReference>
<name>A0A6J5YL34_9ZZZZ</name>
<organism evidence="6">
    <name type="scientific">freshwater metagenome</name>
    <dbReference type="NCBI Taxonomy" id="449393"/>
    <lineage>
        <taxon>unclassified sequences</taxon>
        <taxon>metagenomes</taxon>
        <taxon>ecological metagenomes</taxon>
    </lineage>
</organism>
<dbReference type="InterPro" id="IPR050343">
    <property type="entry name" value="RsuA_PseudoU_synthase"/>
</dbReference>
<dbReference type="Gene3D" id="3.10.290.10">
    <property type="entry name" value="RNA-binding S4 domain"/>
    <property type="match status" value="1"/>
</dbReference>
<feature type="domain" description="RNA-binding S4" evidence="5">
    <location>
        <begin position="19"/>
        <end position="83"/>
    </location>
</feature>
<accession>A0A6J5YL34</accession>
<evidence type="ECO:0000256" key="4">
    <source>
        <dbReference type="SAM" id="MobiDB-lite"/>
    </source>
</evidence>
<dbReference type="SMART" id="SM00363">
    <property type="entry name" value="S4"/>
    <property type="match status" value="1"/>
</dbReference>
<gene>
    <name evidence="6" type="ORF">UFOPK1392_02177</name>
</gene>
<evidence type="ECO:0000256" key="2">
    <source>
        <dbReference type="ARBA" id="ARBA00022884"/>
    </source>
</evidence>
<dbReference type="InterPro" id="IPR018496">
    <property type="entry name" value="PsdUridine_synth_RsuA/RluB_CS"/>
</dbReference>
<sequence>MTSDPTNLTGSGTVFDDGERLQKVLARVGIGSRRVCENLIAEGRVTVNGTVADLGRRVDADTDEVAIDGVAVGVKPGLVHYLLNKPAGVVTTADDPQGRPTVIGLVPLEPRVFPVGRLDMDTEGLLLLTNDGALTHRLTHPSYGVEKEYIAHLDGSPTRAELRRLREGIELEDGLTAPAEAALLAPGVIRLTIHEGRNRQVRRMCDAIGHPVIRLVRSRIGPLADRRLKPGEWRSLTTSELRALETAASESSGTRPGPKRSRP</sequence>
<comment type="similarity">
    <text evidence="1">Belongs to the pseudouridine synthase RsuA family.</text>
</comment>
<dbReference type="Pfam" id="PF00849">
    <property type="entry name" value="PseudoU_synth_2"/>
    <property type="match status" value="1"/>
</dbReference>
<dbReference type="PANTHER" id="PTHR47683:SF2">
    <property type="entry name" value="RNA-BINDING S4 DOMAIN-CONTAINING PROTEIN"/>
    <property type="match status" value="1"/>
</dbReference>
<dbReference type="InterPro" id="IPR006145">
    <property type="entry name" value="PsdUridine_synth_RsuA/RluA"/>
</dbReference>
<dbReference type="GO" id="GO:0001522">
    <property type="term" value="P:pseudouridine synthesis"/>
    <property type="evidence" value="ECO:0007669"/>
    <property type="project" value="InterPro"/>
</dbReference>
<dbReference type="GO" id="GO:0005829">
    <property type="term" value="C:cytosol"/>
    <property type="evidence" value="ECO:0007669"/>
    <property type="project" value="UniProtKB-ARBA"/>
</dbReference>
<dbReference type="GO" id="GO:0009982">
    <property type="term" value="F:pseudouridine synthase activity"/>
    <property type="evidence" value="ECO:0007669"/>
    <property type="project" value="InterPro"/>
</dbReference>
<dbReference type="FunFam" id="3.30.70.1560:FF:000001">
    <property type="entry name" value="Pseudouridine synthase"/>
    <property type="match status" value="1"/>
</dbReference>
<dbReference type="InterPro" id="IPR020094">
    <property type="entry name" value="TruA/RsuA/RluB/E/F_N"/>
</dbReference>
<dbReference type="InterPro" id="IPR036986">
    <property type="entry name" value="S4_RNA-bd_sf"/>
</dbReference>
<dbReference type="EMBL" id="CAEMXZ010000143">
    <property type="protein sequence ID" value="CAB4324408.1"/>
    <property type="molecule type" value="Genomic_DNA"/>
</dbReference>
<keyword evidence="2" id="KW-0694">RNA-binding</keyword>
<dbReference type="InterPro" id="IPR020103">
    <property type="entry name" value="PsdUridine_synth_cat_dom_sf"/>
</dbReference>
<dbReference type="InterPro" id="IPR000748">
    <property type="entry name" value="PsdUridine_synth_RsuA/RluB/E/F"/>
</dbReference>
<dbReference type="CDD" id="cd02870">
    <property type="entry name" value="PseudoU_synth_RsuA_like"/>
    <property type="match status" value="1"/>
</dbReference>
<feature type="region of interest" description="Disordered" evidence="4">
    <location>
        <begin position="244"/>
        <end position="263"/>
    </location>
</feature>
<dbReference type="CDD" id="cd00165">
    <property type="entry name" value="S4"/>
    <property type="match status" value="1"/>
</dbReference>
<protein>
    <submittedName>
        <fullName evidence="6">Unannotated protein</fullName>
    </submittedName>
</protein>
<dbReference type="AlphaFoldDB" id="A0A6J5YL34"/>